<evidence type="ECO:0008006" key="3">
    <source>
        <dbReference type="Google" id="ProtNLM"/>
    </source>
</evidence>
<dbReference type="EMBL" id="LN555523">
    <property type="protein sequence ID" value="CED93340.1"/>
    <property type="molecule type" value="Genomic_DNA"/>
</dbReference>
<dbReference type="AlphaFoldDB" id="A0A1V1HZD9"/>
<sequence>MKNISDKFLRNKIENEKNDIYMEIENAKIKKANLLLDMGIMIYEKIRSEIIIDDSFDNICNEILEIDKLIYNNNLRIKTLEEKPQEIVCECGSVINFENRFCGTCGKKVEIEEDYLTECTRCDSLNEEDSVYCACCGIKL</sequence>
<protein>
    <recommendedName>
        <fullName evidence="3">Double zinc ribbon</fullName>
    </recommendedName>
</protein>
<name>A0A1V1HZD9_9FIRM</name>
<dbReference type="KEGG" id="ril:CRIB_587"/>
<gene>
    <name evidence="1" type="ORF">CRIB_587</name>
</gene>
<keyword evidence="2" id="KW-1185">Reference proteome</keyword>
<dbReference type="GeneID" id="82204772"/>
<evidence type="ECO:0000313" key="1">
    <source>
        <dbReference type="EMBL" id="CED93340.1"/>
    </source>
</evidence>
<evidence type="ECO:0000313" key="2">
    <source>
        <dbReference type="Proteomes" id="UP000245622"/>
    </source>
</evidence>
<reference evidence="1 2" key="1">
    <citation type="submission" date="2014-04" db="EMBL/GenBank/DDBJ databases">
        <authorList>
            <person name="Hornung B.V."/>
        </authorList>
    </citation>
    <scope>NUCLEOTIDE SEQUENCE [LARGE SCALE GENOMIC DNA]</scope>
    <source>
        <strain evidence="1 2">CRIB</strain>
    </source>
</reference>
<proteinExistence type="predicted"/>
<dbReference type="Proteomes" id="UP000245622">
    <property type="component" value="Chromosome 1"/>
</dbReference>
<organism evidence="1 2">
    <name type="scientific">Romboutsia ilealis</name>
    <dbReference type="NCBI Taxonomy" id="1115758"/>
    <lineage>
        <taxon>Bacteria</taxon>
        <taxon>Bacillati</taxon>
        <taxon>Bacillota</taxon>
        <taxon>Clostridia</taxon>
        <taxon>Peptostreptococcales</taxon>
        <taxon>Peptostreptococcaceae</taxon>
        <taxon>Romboutsia</taxon>
    </lineage>
</organism>
<dbReference type="RefSeq" id="WP_180703070.1">
    <property type="nucleotide sequence ID" value="NZ_CAOJQT010000038.1"/>
</dbReference>
<accession>A0A1V1HZD9</accession>